<dbReference type="EMBL" id="AP028055">
    <property type="protein sequence ID" value="BEG99290.1"/>
    <property type="molecule type" value="Genomic_DNA"/>
</dbReference>
<dbReference type="InterPro" id="IPR024185">
    <property type="entry name" value="FTHF_cligase-like_sf"/>
</dbReference>
<protein>
    <recommendedName>
        <fullName evidence="4">5-formyltetrahydrofolate cyclo-ligase</fullName>
        <ecNumber evidence="4">6.3.3.2</ecNumber>
    </recommendedName>
</protein>
<keyword evidence="4" id="KW-0479">Metal-binding</keyword>
<comment type="similarity">
    <text evidence="1 4">Belongs to the 5-formyltetrahydrofolate cyclo-ligase family.</text>
</comment>
<organism evidence="5 6">
    <name type="scientific">Bacteroides sedimenti</name>
    <dbReference type="NCBI Taxonomy" id="2136147"/>
    <lineage>
        <taxon>Bacteria</taxon>
        <taxon>Pseudomonadati</taxon>
        <taxon>Bacteroidota</taxon>
        <taxon>Bacteroidia</taxon>
        <taxon>Bacteroidales</taxon>
        <taxon>Bacteroidaceae</taxon>
        <taxon>Bacteroides</taxon>
    </lineage>
</organism>
<keyword evidence="3 4" id="KW-0067">ATP-binding</keyword>
<dbReference type="PANTHER" id="PTHR23407">
    <property type="entry name" value="ATPASE INHIBITOR/5-FORMYLTETRAHYDROFOLATE CYCLO-LIGASE"/>
    <property type="match status" value="1"/>
</dbReference>
<evidence type="ECO:0000313" key="5">
    <source>
        <dbReference type="EMBL" id="BEG99290.1"/>
    </source>
</evidence>
<dbReference type="SUPFAM" id="SSF100950">
    <property type="entry name" value="NagB/RpiA/CoA transferase-like"/>
    <property type="match status" value="1"/>
</dbReference>
<proteinExistence type="inferred from homology"/>
<gene>
    <name evidence="5" type="ORF">BSYN_15550</name>
</gene>
<evidence type="ECO:0000256" key="4">
    <source>
        <dbReference type="RuleBase" id="RU361279"/>
    </source>
</evidence>
<evidence type="ECO:0000313" key="6">
    <source>
        <dbReference type="Proteomes" id="UP001496674"/>
    </source>
</evidence>
<evidence type="ECO:0000256" key="2">
    <source>
        <dbReference type="ARBA" id="ARBA00022741"/>
    </source>
</evidence>
<name>A0ABM8IDN7_9BACE</name>
<keyword evidence="2 4" id="KW-0547">Nucleotide-binding</keyword>
<dbReference type="RefSeq" id="WP_353329720.1">
    <property type="nucleotide sequence ID" value="NZ_AP028055.1"/>
</dbReference>
<dbReference type="EC" id="6.3.3.2" evidence="4"/>
<dbReference type="PIRSF" id="PIRSF006806">
    <property type="entry name" value="FTHF_cligase"/>
    <property type="match status" value="1"/>
</dbReference>
<dbReference type="NCBIfam" id="TIGR02727">
    <property type="entry name" value="MTHFS_bact"/>
    <property type="match status" value="1"/>
</dbReference>
<dbReference type="InterPro" id="IPR037171">
    <property type="entry name" value="NagB/RpiA_transferase-like"/>
</dbReference>
<keyword evidence="6" id="KW-1185">Reference proteome</keyword>
<comment type="cofactor">
    <cofactor evidence="4">
        <name>Mg(2+)</name>
        <dbReference type="ChEBI" id="CHEBI:18420"/>
    </cofactor>
</comment>
<sequence length="185" mass="21453">MIRILKKKLRKHISDQKSQMTEEQFTAFSEDLFMHLESLSFFQEARTILLYHSLKDEVRTHAFIEKWRSKKTILLPIVEGEDLQLKVYNGSSYLKTGAYGIKEPVGETFTDYEKIDLTIIPGVAFDSHGNRLGRGKGYYDRLLPKIKAYKIGICFSFQITEKIPTEDHDTQMNLIITEKGIVTEK</sequence>
<accession>A0ABM8IDN7</accession>
<evidence type="ECO:0000256" key="3">
    <source>
        <dbReference type="ARBA" id="ARBA00022840"/>
    </source>
</evidence>
<evidence type="ECO:0000256" key="1">
    <source>
        <dbReference type="ARBA" id="ARBA00010638"/>
    </source>
</evidence>
<comment type="catalytic activity">
    <reaction evidence="4">
        <text>(6S)-5-formyl-5,6,7,8-tetrahydrofolate + ATP = (6R)-5,10-methenyltetrahydrofolate + ADP + phosphate</text>
        <dbReference type="Rhea" id="RHEA:10488"/>
        <dbReference type="ChEBI" id="CHEBI:30616"/>
        <dbReference type="ChEBI" id="CHEBI:43474"/>
        <dbReference type="ChEBI" id="CHEBI:57455"/>
        <dbReference type="ChEBI" id="CHEBI:57457"/>
        <dbReference type="ChEBI" id="CHEBI:456216"/>
        <dbReference type="EC" id="6.3.3.2"/>
    </reaction>
</comment>
<dbReference type="Pfam" id="PF01812">
    <property type="entry name" value="5-FTHF_cyc-lig"/>
    <property type="match status" value="1"/>
</dbReference>
<reference evidence="5 6" key="1">
    <citation type="submission" date="2023-04" db="EMBL/GenBank/DDBJ databases">
        <title>Draft genome sequence of acteroides sedimenti strain YN3PY1.</title>
        <authorList>
            <person name="Yoshida N."/>
        </authorList>
    </citation>
    <scope>NUCLEOTIDE SEQUENCE [LARGE SCALE GENOMIC DNA]</scope>
    <source>
        <strain evidence="5 6">YN3PY1</strain>
    </source>
</reference>
<dbReference type="Gene3D" id="3.40.50.10420">
    <property type="entry name" value="NagB/RpiA/CoA transferase-like"/>
    <property type="match status" value="1"/>
</dbReference>
<dbReference type="InterPro" id="IPR002698">
    <property type="entry name" value="FTHF_cligase"/>
</dbReference>
<keyword evidence="4" id="KW-0460">Magnesium</keyword>
<dbReference type="Proteomes" id="UP001496674">
    <property type="component" value="Chromosome"/>
</dbReference>
<dbReference type="PANTHER" id="PTHR23407:SF1">
    <property type="entry name" value="5-FORMYLTETRAHYDROFOLATE CYCLO-LIGASE"/>
    <property type="match status" value="1"/>
</dbReference>